<reference evidence="1" key="1">
    <citation type="submission" date="2021-02" db="EMBL/GenBank/DDBJ databases">
        <authorList>
            <person name="Nowell W R."/>
        </authorList>
    </citation>
    <scope>NUCLEOTIDE SEQUENCE</scope>
</reference>
<dbReference type="AlphaFoldDB" id="A0A8S2TP96"/>
<evidence type="ECO:0000313" key="2">
    <source>
        <dbReference type="Proteomes" id="UP000681720"/>
    </source>
</evidence>
<dbReference type="Proteomes" id="UP000681720">
    <property type="component" value="Unassembled WGS sequence"/>
</dbReference>
<gene>
    <name evidence="1" type="ORF">GIL414_LOCUS25791</name>
</gene>
<organism evidence="1 2">
    <name type="scientific">Rotaria magnacalcarata</name>
    <dbReference type="NCBI Taxonomy" id="392030"/>
    <lineage>
        <taxon>Eukaryota</taxon>
        <taxon>Metazoa</taxon>
        <taxon>Spiralia</taxon>
        <taxon>Gnathifera</taxon>
        <taxon>Rotifera</taxon>
        <taxon>Eurotatoria</taxon>
        <taxon>Bdelloidea</taxon>
        <taxon>Philodinida</taxon>
        <taxon>Philodinidae</taxon>
        <taxon>Rotaria</taxon>
    </lineage>
</organism>
<accession>A0A8S2TP96</accession>
<protein>
    <submittedName>
        <fullName evidence="1">Uncharacterized protein</fullName>
    </submittedName>
</protein>
<evidence type="ECO:0000313" key="1">
    <source>
        <dbReference type="EMBL" id="CAF4299804.1"/>
    </source>
</evidence>
<proteinExistence type="predicted"/>
<dbReference type="EMBL" id="CAJOBJ010035960">
    <property type="protein sequence ID" value="CAF4299804.1"/>
    <property type="molecule type" value="Genomic_DNA"/>
</dbReference>
<sequence length="82" mass="9660">MDRNQSLSDRIFSQQTDAELHGHIHSNSELKQQHEVLLSILLLEQQLHSTATKEHKRKLVPVLCSVLRDRLRKKIRDHTFNI</sequence>
<name>A0A8S2TP96_9BILA</name>
<comment type="caution">
    <text evidence="1">The sequence shown here is derived from an EMBL/GenBank/DDBJ whole genome shotgun (WGS) entry which is preliminary data.</text>
</comment>